<evidence type="ECO:0000313" key="3">
    <source>
        <dbReference type="Proteomes" id="UP000030645"/>
    </source>
</evidence>
<accession>W9R724</accession>
<feature type="compositionally biased region" description="Basic and acidic residues" evidence="1">
    <location>
        <begin position="85"/>
        <end position="112"/>
    </location>
</feature>
<feature type="compositionally biased region" description="Basic and acidic residues" evidence="1">
    <location>
        <begin position="41"/>
        <end position="77"/>
    </location>
</feature>
<dbReference type="EMBL" id="KE344659">
    <property type="protein sequence ID" value="EXB74829.1"/>
    <property type="molecule type" value="Genomic_DNA"/>
</dbReference>
<protein>
    <submittedName>
        <fullName evidence="2">Uncharacterized protein</fullName>
    </submittedName>
</protein>
<feature type="compositionally biased region" description="Basic and acidic residues" evidence="1">
    <location>
        <begin position="224"/>
        <end position="234"/>
    </location>
</feature>
<organism evidence="2 3">
    <name type="scientific">Morus notabilis</name>
    <dbReference type="NCBI Taxonomy" id="981085"/>
    <lineage>
        <taxon>Eukaryota</taxon>
        <taxon>Viridiplantae</taxon>
        <taxon>Streptophyta</taxon>
        <taxon>Embryophyta</taxon>
        <taxon>Tracheophyta</taxon>
        <taxon>Spermatophyta</taxon>
        <taxon>Magnoliopsida</taxon>
        <taxon>eudicotyledons</taxon>
        <taxon>Gunneridae</taxon>
        <taxon>Pentapetalae</taxon>
        <taxon>rosids</taxon>
        <taxon>fabids</taxon>
        <taxon>Rosales</taxon>
        <taxon>Moraceae</taxon>
        <taxon>Moreae</taxon>
        <taxon>Morus</taxon>
    </lineage>
</organism>
<reference evidence="3" key="1">
    <citation type="submission" date="2013-01" db="EMBL/GenBank/DDBJ databases">
        <title>Draft Genome Sequence of a Mulberry Tree, Morus notabilis C.K. Schneid.</title>
        <authorList>
            <person name="He N."/>
            <person name="Zhao S."/>
        </authorList>
    </citation>
    <scope>NUCLEOTIDE SEQUENCE</scope>
</reference>
<feature type="compositionally biased region" description="Basic and acidic residues" evidence="1">
    <location>
        <begin position="1"/>
        <end position="10"/>
    </location>
</feature>
<dbReference type="Proteomes" id="UP000030645">
    <property type="component" value="Unassembled WGS sequence"/>
</dbReference>
<keyword evidence="3" id="KW-1185">Reference proteome</keyword>
<feature type="compositionally biased region" description="Basic and acidic residues" evidence="1">
    <location>
        <begin position="161"/>
        <end position="190"/>
    </location>
</feature>
<proteinExistence type="predicted"/>
<gene>
    <name evidence="2" type="ORF">L484_023573</name>
</gene>
<dbReference type="AlphaFoldDB" id="W9R724"/>
<feature type="region of interest" description="Disordered" evidence="1">
    <location>
        <begin position="1"/>
        <end position="234"/>
    </location>
</feature>
<sequence>MGCNESKHDTVATGNTILRRKQSKDIETVKENPTAEIQSAVDDRDHHHEKDVVGRHENDVASTVIEERNLDQKKESEKEDQDLVEGDHDDHDQRLICRDSPNHFFSSRKDEEIILGNGIDGIISEGRSGKSEYNTPRHKDIDDDHDDHVKLADDQNNVTVNHDHVEADIEKDQRKELADHYDKDQSKAAEENGEPGDSEEDSVPKEDEEQITTAETEASVPAAEEEKTANAEEV</sequence>
<name>W9R724_9ROSA</name>
<feature type="compositionally biased region" description="Acidic residues" evidence="1">
    <location>
        <begin position="191"/>
        <end position="210"/>
    </location>
</feature>
<evidence type="ECO:0000256" key="1">
    <source>
        <dbReference type="SAM" id="MobiDB-lite"/>
    </source>
</evidence>
<feature type="compositionally biased region" description="Basic and acidic residues" evidence="1">
    <location>
        <begin position="127"/>
        <end position="153"/>
    </location>
</feature>
<evidence type="ECO:0000313" key="2">
    <source>
        <dbReference type="EMBL" id="EXB74829.1"/>
    </source>
</evidence>